<reference evidence="1" key="1">
    <citation type="submission" date="2022-10" db="EMBL/GenBank/DDBJ databases">
        <title>Roseovarius pelagicus sp. nov., isolated from Arctic seawater.</title>
        <authorList>
            <person name="Hong Y.W."/>
            <person name="Hwang C.Y."/>
        </authorList>
    </citation>
    <scope>NUCLEOTIDE SEQUENCE</scope>
    <source>
        <strain evidence="1">HL-MP18</strain>
    </source>
</reference>
<gene>
    <name evidence="1" type="ORF">N7U68_14050</name>
</gene>
<organism evidence="1 2">
    <name type="scientific">Roseovarius pelagicus</name>
    <dbReference type="NCBI Taxonomy" id="2980108"/>
    <lineage>
        <taxon>Bacteria</taxon>
        <taxon>Pseudomonadati</taxon>
        <taxon>Pseudomonadota</taxon>
        <taxon>Alphaproteobacteria</taxon>
        <taxon>Rhodobacterales</taxon>
        <taxon>Roseobacteraceae</taxon>
        <taxon>Roseovarius</taxon>
    </lineage>
</organism>
<accession>A0ABY6D8F3</accession>
<dbReference type="SUPFAM" id="SSF50475">
    <property type="entry name" value="FMN-binding split barrel"/>
    <property type="match status" value="1"/>
</dbReference>
<dbReference type="InterPro" id="IPR007396">
    <property type="entry name" value="TR_PAI2-type"/>
</dbReference>
<dbReference type="RefSeq" id="WP_263047208.1">
    <property type="nucleotide sequence ID" value="NZ_CP106738.1"/>
</dbReference>
<evidence type="ECO:0000313" key="2">
    <source>
        <dbReference type="Proteomes" id="UP001064087"/>
    </source>
</evidence>
<evidence type="ECO:0000313" key="1">
    <source>
        <dbReference type="EMBL" id="UXX82219.1"/>
    </source>
</evidence>
<dbReference type="Proteomes" id="UP001064087">
    <property type="component" value="Chromosome"/>
</dbReference>
<sequence>MHPNPVYRTETEEQNLDFAREQGFGVLAVCADGAPLISHIPFVLNNAGDTVEFHLVRSNPIARLLKSPTSVRLAVQGPHSYISPDWYGADDQVPTWNYVAVHLTGVAESSPQSGLRDLLDRQSAMFEQRLLPKTPWEAAKMTPDVLERMMRQIVPCRMVVEDVQGTWKLNQNKPDEVRLRAADHVDGYGMGAETRLLAALMRGAGGK</sequence>
<dbReference type="EMBL" id="CP106738">
    <property type="protein sequence ID" value="UXX82219.1"/>
    <property type="molecule type" value="Genomic_DNA"/>
</dbReference>
<dbReference type="PANTHER" id="PTHR35802">
    <property type="entry name" value="PROTEASE SYNTHASE AND SPORULATION PROTEIN PAI 2"/>
    <property type="match status" value="1"/>
</dbReference>
<dbReference type="PIRSF" id="PIRSF010372">
    <property type="entry name" value="PaiB"/>
    <property type="match status" value="1"/>
</dbReference>
<dbReference type="InterPro" id="IPR012349">
    <property type="entry name" value="Split_barrel_FMN-bd"/>
</dbReference>
<dbReference type="Pfam" id="PF04299">
    <property type="entry name" value="FMN_bind_2"/>
    <property type="match status" value="1"/>
</dbReference>
<name>A0ABY6D8F3_9RHOB</name>
<keyword evidence="2" id="KW-1185">Reference proteome</keyword>
<proteinExistence type="predicted"/>
<dbReference type="PANTHER" id="PTHR35802:SF1">
    <property type="entry name" value="PROTEASE SYNTHASE AND SPORULATION PROTEIN PAI 2"/>
    <property type="match status" value="1"/>
</dbReference>
<protein>
    <submittedName>
        <fullName evidence="1">FMN-binding negative transcriptional regulator</fullName>
    </submittedName>
</protein>
<dbReference type="Gene3D" id="2.30.110.10">
    <property type="entry name" value="Electron Transport, Fmn-binding Protein, Chain A"/>
    <property type="match status" value="1"/>
</dbReference>